<organism evidence="1">
    <name type="scientific">marine sediment metagenome</name>
    <dbReference type="NCBI Taxonomy" id="412755"/>
    <lineage>
        <taxon>unclassified sequences</taxon>
        <taxon>metagenomes</taxon>
        <taxon>ecological metagenomes</taxon>
    </lineage>
</organism>
<proteinExistence type="predicted"/>
<reference evidence="1" key="1">
    <citation type="journal article" date="2015" name="Nature">
        <title>Complex archaea that bridge the gap between prokaryotes and eukaryotes.</title>
        <authorList>
            <person name="Spang A."/>
            <person name="Saw J.H."/>
            <person name="Jorgensen S.L."/>
            <person name="Zaremba-Niedzwiedzka K."/>
            <person name="Martijn J."/>
            <person name="Lind A.E."/>
            <person name="van Eijk R."/>
            <person name="Schleper C."/>
            <person name="Guy L."/>
            <person name="Ettema T.J."/>
        </authorList>
    </citation>
    <scope>NUCLEOTIDE SEQUENCE</scope>
</reference>
<dbReference type="Gene3D" id="3.80.10.10">
    <property type="entry name" value="Ribonuclease Inhibitor"/>
    <property type="match status" value="1"/>
</dbReference>
<gene>
    <name evidence="1" type="ORF">LCGC14_2985740</name>
</gene>
<dbReference type="InterPro" id="IPR032675">
    <property type="entry name" value="LRR_dom_sf"/>
</dbReference>
<protein>
    <recommendedName>
        <fullName evidence="2">F-box domain-containing protein</fullName>
    </recommendedName>
</protein>
<sequence>MDEKKYKQQNNNKDYCWILDDKIRDVLQLFIIKLEFNDIKNMRLVCRKFQSLIDNNCDRLFNLTFRLTIDENTKKQELKEIIIINPIITSFFFMNHINQDLIECVSDYVKELKLFNCGLTSDNFGLKGYRFPSSLESLIIKDSNLSLKCWNSIPSSLSYLILHNTRIFDKYADDYIGQGNHIFIEEFPLNLKKLSIIDINLTELKIWPQNLIDLKLSNLIISSDQILNLSKLSTLSY</sequence>
<dbReference type="EMBL" id="LAZR01061087">
    <property type="protein sequence ID" value="KKK64288.1"/>
    <property type="molecule type" value="Genomic_DNA"/>
</dbReference>
<dbReference type="AlphaFoldDB" id="A0A0F8X661"/>
<accession>A0A0F8X661</accession>
<comment type="caution">
    <text evidence="1">The sequence shown here is derived from an EMBL/GenBank/DDBJ whole genome shotgun (WGS) entry which is preliminary data.</text>
</comment>
<evidence type="ECO:0000313" key="1">
    <source>
        <dbReference type="EMBL" id="KKK64288.1"/>
    </source>
</evidence>
<evidence type="ECO:0008006" key="2">
    <source>
        <dbReference type="Google" id="ProtNLM"/>
    </source>
</evidence>
<name>A0A0F8X661_9ZZZZ</name>